<reference evidence="2" key="1">
    <citation type="submission" date="2023-08" db="EMBL/GenBank/DDBJ databases">
        <authorList>
            <person name="Chen Y."/>
            <person name="Shah S."/>
            <person name="Dougan E. K."/>
            <person name="Thang M."/>
            <person name="Chan C."/>
        </authorList>
    </citation>
    <scope>NUCLEOTIDE SEQUENCE</scope>
</reference>
<dbReference type="EMBL" id="CAUJNA010001779">
    <property type="protein sequence ID" value="CAJ1388940.1"/>
    <property type="molecule type" value="Genomic_DNA"/>
</dbReference>
<proteinExistence type="predicted"/>
<evidence type="ECO:0000313" key="3">
    <source>
        <dbReference type="Proteomes" id="UP001178507"/>
    </source>
</evidence>
<keyword evidence="3" id="KW-1185">Reference proteome</keyword>
<feature type="region of interest" description="Disordered" evidence="1">
    <location>
        <begin position="76"/>
        <end position="109"/>
    </location>
</feature>
<dbReference type="AlphaFoldDB" id="A0AA36IJT5"/>
<comment type="caution">
    <text evidence="2">The sequence shown here is derived from an EMBL/GenBank/DDBJ whole genome shotgun (WGS) entry which is preliminary data.</text>
</comment>
<sequence length="109" mass="12140">MPQDFHFVELGPPQSPERTQDFAHKRYWARQRRAFRSLGNGHAVDTDSDVEDVVDSCSPLWRWTLAERSRLCSPHVMQTSASSPPADGQATEQSCNELAELEAGTGPLS</sequence>
<evidence type="ECO:0000313" key="2">
    <source>
        <dbReference type="EMBL" id="CAJ1388940.1"/>
    </source>
</evidence>
<organism evidence="2 3">
    <name type="scientific">Effrenium voratum</name>
    <dbReference type="NCBI Taxonomy" id="2562239"/>
    <lineage>
        <taxon>Eukaryota</taxon>
        <taxon>Sar</taxon>
        <taxon>Alveolata</taxon>
        <taxon>Dinophyceae</taxon>
        <taxon>Suessiales</taxon>
        <taxon>Symbiodiniaceae</taxon>
        <taxon>Effrenium</taxon>
    </lineage>
</organism>
<protein>
    <submittedName>
        <fullName evidence="2">Uncharacterized protein</fullName>
    </submittedName>
</protein>
<accession>A0AA36IJT5</accession>
<dbReference type="Proteomes" id="UP001178507">
    <property type="component" value="Unassembled WGS sequence"/>
</dbReference>
<gene>
    <name evidence="2" type="ORF">EVOR1521_LOCUS14674</name>
</gene>
<evidence type="ECO:0000256" key="1">
    <source>
        <dbReference type="SAM" id="MobiDB-lite"/>
    </source>
</evidence>
<name>A0AA36IJT5_9DINO</name>